<protein>
    <submittedName>
        <fullName evidence="1">Uncharacterized protein</fullName>
    </submittedName>
</protein>
<dbReference type="Proteomes" id="UP001235939">
    <property type="component" value="Chromosome 01"/>
</dbReference>
<organism evidence="1 2">
    <name type="scientific">Cordylochernes scorpioides</name>
    <dbReference type="NCBI Taxonomy" id="51811"/>
    <lineage>
        <taxon>Eukaryota</taxon>
        <taxon>Metazoa</taxon>
        <taxon>Ecdysozoa</taxon>
        <taxon>Arthropoda</taxon>
        <taxon>Chelicerata</taxon>
        <taxon>Arachnida</taxon>
        <taxon>Pseudoscorpiones</taxon>
        <taxon>Cheliferoidea</taxon>
        <taxon>Chernetidae</taxon>
        <taxon>Cordylochernes</taxon>
    </lineage>
</organism>
<reference evidence="1 2" key="1">
    <citation type="submission" date="2022-01" db="EMBL/GenBank/DDBJ databases">
        <title>A chromosomal length assembly of Cordylochernes scorpioides.</title>
        <authorList>
            <person name="Zeh D."/>
            <person name="Zeh J."/>
        </authorList>
    </citation>
    <scope>NUCLEOTIDE SEQUENCE [LARGE SCALE GENOMIC DNA]</scope>
    <source>
        <strain evidence="1">IN4F17</strain>
        <tissue evidence="1">Whole Body</tissue>
    </source>
</reference>
<gene>
    <name evidence="1" type="ORF">LAZ67_1001054</name>
</gene>
<name>A0ABY6JZS6_9ARAC</name>
<proteinExistence type="predicted"/>
<accession>A0ABY6JZS6</accession>
<evidence type="ECO:0000313" key="1">
    <source>
        <dbReference type="EMBL" id="UYV60405.1"/>
    </source>
</evidence>
<evidence type="ECO:0000313" key="2">
    <source>
        <dbReference type="Proteomes" id="UP001235939"/>
    </source>
</evidence>
<sequence>MKANRRLFLILLQETKLGFTILIQKTNGNLLFGAFQNHLLLRKFVKLEVLENKWRLSAVEAGYCSFGAPIGVVAVATAAAADADRLLVVQEHVVHNDPTASSNGLVGNQVQLDEGRADAISGRRSVCHAERLVSRKLAEGIGEKEGLDNVLIRGFRLHVEETDFWEELPLLPDFQALELVVQGSDDGRNGLWSVCAGPVFPLGQIVGSADSFEDVP</sequence>
<dbReference type="EMBL" id="CP092863">
    <property type="protein sequence ID" value="UYV60405.1"/>
    <property type="molecule type" value="Genomic_DNA"/>
</dbReference>
<keyword evidence="2" id="KW-1185">Reference proteome</keyword>